<evidence type="ECO:0000313" key="10">
    <source>
        <dbReference type="EMBL" id="EWC75808.1"/>
    </source>
</evidence>
<proteinExistence type="inferred from homology"/>
<dbReference type="NCBIfam" id="TIGR02340">
    <property type="entry name" value="chap_CCT_alpha"/>
    <property type="match status" value="1"/>
</dbReference>
<dbReference type="OrthoDB" id="496at2759"/>
<evidence type="ECO:0000256" key="4">
    <source>
        <dbReference type="ARBA" id="ARBA00022490"/>
    </source>
</evidence>
<accession>W7JLC7</accession>
<dbReference type="Gene3D" id="3.50.7.10">
    <property type="entry name" value="GroEL"/>
    <property type="match status" value="1"/>
</dbReference>
<evidence type="ECO:0000256" key="1">
    <source>
        <dbReference type="ARBA" id="ARBA00004496"/>
    </source>
</evidence>
<dbReference type="InterPro" id="IPR027410">
    <property type="entry name" value="TCP-1-like_intermed_sf"/>
</dbReference>
<dbReference type="Gene3D" id="3.30.260.10">
    <property type="entry name" value="TCP-1-like chaperonin intermediate domain"/>
    <property type="match status" value="1"/>
</dbReference>
<dbReference type="Pfam" id="PF00118">
    <property type="entry name" value="Cpn60_TCP1"/>
    <property type="match status" value="1"/>
</dbReference>
<dbReference type="PRINTS" id="PR00304">
    <property type="entry name" value="TCOMPLEXTCP1"/>
</dbReference>
<dbReference type="GO" id="GO:0005737">
    <property type="term" value="C:cytoplasm"/>
    <property type="evidence" value="ECO:0007669"/>
    <property type="project" value="UniProtKB-SubCell"/>
</dbReference>
<protein>
    <recommendedName>
        <fullName evidence="3">T-complex protein 1 subunit alpha</fullName>
    </recommendedName>
    <alternativeName>
        <fullName evidence="8">CCT-alpha</fullName>
    </alternativeName>
</protein>
<evidence type="ECO:0000256" key="3">
    <source>
        <dbReference type="ARBA" id="ARBA00014424"/>
    </source>
</evidence>
<dbReference type="FunFam" id="1.10.560.10:FF:000070">
    <property type="entry name" value="Uncharacterized protein"/>
    <property type="match status" value="1"/>
</dbReference>
<keyword evidence="4" id="KW-0963">Cytoplasm</keyword>
<evidence type="ECO:0000256" key="7">
    <source>
        <dbReference type="ARBA" id="ARBA00023186"/>
    </source>
</evidence>
<dbReference type="InterPro" id="IPR017998">
    <property type="entry name" value="Chaperone_TCP-1"/>
</dbReference>
<evidence type="ECO:0000256" key="8">
    <source>
        <dbReference type="ARBA" id="ARBA00030049"/>
    </source>
</evidence>
<dbReference type="Gene3D" id="1.10.560.10">
    <property type="entry name" value="GroEL-like equatorial domain"/>
    <property type="match status" value="1"/>
</dbReference>
<dbReference type="EMBL" id="KE124621">
    <property type="protein sequence ID" value="EWC75808.1"/>
    <property type="molecule type" value="Genomic_DNA"/>
</dbReference>
<sequence>MSLSIYGNRESGQDVRTANVTAVQAISNILKSSLGPQGLDKMLVDNIGDVTITNDGATILKQLEVQHPAAKILVNLSELQDQEVGDGTTSVVLLASELLRRGNELIKMDIHPTTVICGYKLAMKESVKYIKEKLSERVSNLGKDVIINIAKTTLSSKFISYESDYFAKMVANAIQSVKIINESGKTKYPVSSVNVIKVHGMSSLDSKLIEGYAIMSGRASQAMPTVIKNAKIAFLDFPLKQYRLHLGVQVNINDPKELEKIRQKEKDITKERVNKILESGANVILTTQGIDDMPLKYFVEAGAIAVRRVNKDDLRRIAKLTNGQIRLTLSSIDGTEKFEASSLGYCDEVYEDKVGDWDLMFFKGCRTSKSNTILLRGANDFVLDEMQRSIHDALCSVSRALESNYVVVGGGCVEVALSVYLEDFAKTLGSREQLAIAEFAESLLVIPKILALNASYDSIDLVCKLRAYHTKSQVMNIEDSKDYKWYGLDLVNGKVANNLKNGVLEAMISKIKSIRFATEATITILRIDDLIKLVPEERKMELFFISFCFLFYYYYI</sequence>
<reference evidence="10 11" key="1">
    <citation type="submission" date="2013-02" db="EMBL/GenBank/DDBJ databases">
        <title>The Genome Sequence of Plasmodium falciparum UGT5.1.</title>
        <authorList>
            <consortium name="The Broad Institute Genome Sequencing Platform"/>
            <consortium name="The Broad Institute Genome Sequencing Center for Infectious Disease"/>
            <person name="Neafsey D."/>
            <person name="Cheeseman I."/>
            <person name="Volkman S."/>
            <person name="Adams J."/>
            <person name="Walker B."/>
            <person name="Young S.K."/>
            <person name="Zeng Q."/>
            <person name="Gargeya S."/>
            <person name="Fitzgerald M."/>
            <person name="Haas B."/>
            <person name="Abouelleil A."/>
            <person name="Alvarado L."/>
            <person name="Arachchi H.M."/>
            <person name="Berlin A.M."/>
            <person name="Chapman S.B."/>
            <person name="Dewar J."/>
            <person name="Goldberg J."/>
            <person name="Griggs A."/>
            <person name="Gujja S."/>
            <person name="Hansen M."/>
            <person name="Howarth C."/>
            <person name="Imamovic A."/>
            <person name="Larimer J."/>
            <person name="McCowan C."/>
            <person name="Murphy C."/>
            <person name="Neiman D."/>
            <person name="Pearson M."/>
            <person name="Priest M."/>
            <person name="Roberts A."/>
            <person name="Saif S."/>
            <person name="Shea T."/>
            <person name="Sisk P."/>
            <person name="Sykes S."/>
            <person name="Wortman J."/>
            <person name="Nusbaum C."/>
            <person name="Birren B."/>
        </authorList>
    </citation>
    <scope>NUCLEOTIDE SEQUENCE [LARGE SCALE GENOMIC DNA]</scope>
    <source>
        <strain evidence="10 11">UGT5.1</strain>
    </source>
</reference>
<dbReference type="GO" id="GO:0005524">
    <property type="term" value="F:ATP binding"/>
    <property type="evidence" value="ECO:0007669"/>
    <property type="project" value="UniProtKB-KW"/>
</dbReference>
<dbReference type="InterPro" id="IPR002423">
    <property type="entry name" value="Cpn60/GroEL/TCP-1"/>
</dbReference>
<dbReference type="SUPFAM" id="SSF48592">
    <property type="entry name" value="GroEL equatorial domain-like"/>
    <property type="match status" value="1"/>
</dbReference>
<dbReference type="GO" id="GO:0051082">
    <property type="term" value="F:unfolded protein binding"/>
    <property type="evidence" value="ECO:0007669"/>
    <property type="project" value="InterPro"/>
</dbReference>
<dbReference type="InterPro" id="IPR027409">
    <property type="entry name" value="GroEL-like_apical_dom_sf"/>
</dbReference>
<evidence type="ECO:0000256" key="2">
    <source>
        <dbReference type="ARBA" id="ARBA00008020"/>
    </source>
</evidence>
<dbReference type="InterPro" id="IPR012715">
    <property type="entry name" value="Chap_CCT_alpha"/>
</dbReference>
<comment type="similarity">
    <text evidence="2 9">Belongs to the TCP-1 chaperonin family.</text>
</comment>
<dbReference type="InterPro" id="IPR027413">
    <property type="entry name" value="GROEL-like_equatorial_sf"/>
</dbReference>
<dbReference type="NCBIfam" id="NF041083">
    <property type="entry name" value="thermosome_beta"/>
    <property type="match status" value="1"/>
</dbReference>
<keyword evidence="5 9" id="KW-0547">Nucleotide-binding</keyword>
<dbReference type="InterPro" id="IPR053374">
    <property type="entry name" value="TCP-1_chaperonin"/>
</dbReference>
<dbReference type="NCBIfam" id="NF041082">
    <property type="entry name" value="thermosome_alpha"/>
    <property type="match status" value="1"/>
</dbReference>
<dbReference type="SUPFAM" id="SSF54849">
    <property type="entry name" value="GroEL-intermediate domain like"/>
    <property type="match status" value="1"/>
</dbReference>
<dbReference type="GO" id="GO:0140662">
    <property type="term" value="F:ATP-dependent protein folding chaperone"/>
    <property type="evidence" value="ECO:0007669"/>
    <property type="project" value="InterPro"/>
</dbReference>
<keyword evidence="6 9" id="KW-0067">ATP-binding</keyword>
<dbReference type="GO" id="GO:0016887">
    <property type="term" value="F:ATP hydrolysis activity"/>
    <property type="evidence" value="ECO:0007669"/>
    <property type="project" value="InterPro"/>
</dbReference>
<dbReference type="AlphaFoldDB" id="W7JLC7"/>
<dbReference type="PROSITE" id="PS00995">
    <property type="entry name" value="TCP1_3"/>
    <property type="match status" value="1"/>
</dbReference>
<gene>
    <name evidence="10" type="ORF">C923_03517</name>
</gene>
<dbReference type="FunFam" id="3.50.7.10:FF:000009">
    <property type="entry name" value="T-complex protein 1 subunit alpha"/>
    <property type="match status" value="1"/>
</dbReference>
<comment type="subcellular location">
    <subcellularLocation>
        <location evidence="1">Cytoplasm</location>
    </subcellularLocation>
</comment>
<dbReference type="SUPFAM" id="SSF52029">
    <property type="entry name" value="GroEL apical domain-like"/>
    <property type="match status" value="1"/>
</dbReference>
<evidence type="ECO:0000313" key="11">
    <source>
        <dbReference type="Proteomes" id="UP000030697"/>
    </source>
</evidence>
<keyword evidence="7 9" id="KW-0143">Chaperone</keyword>
<evidence type="ECO:0000256" key="5">
    <source>
        <dbReference type="ARBA" id="ARBA00022741"/>
    </source>
</evidence>
<dbReference type="PROSITE" id="PS00750">
    <property type="entry name" value="TCP1_1"/>
    <property type="match status" value="1"/>
</dbReference>
<organism evidence="10 11">
    <name type="scientific">Plasmodium falciparum UGT5.1</name>
    <dbReference type="NCBI Taxonomy" id="1237627"/>
    <lineage>
        <taxon>Eukaryota</taxon>
        <taxon>Sar</taxon>
        <taxon>Alveolata</taxon>
        <taxon>Apicomplexa</taxon>
        <taxon>Aconoidasida</taxon>
        <taxon>Haemosporida</taxon>
        <taxon>Plasmodiidae</taxon>
        <taxon>Plasmodium</taxon>
        <taxon>Plasmodium (Laverania)</taxon>
    </lineage>
</organism>
<dbReference type="InterPro" id="IPR054827">
    <property type="entry name" value="thermosome_alpha"/>
</dbReference>
<name>W7JLC7_PLAFA</name>
<dbReference type="Proteomes" id="UP000030697">
    <property type="component" value="Unassembled WGS sequence"/>
</dbReference>
<dbReference type="CDD" id="cd03335">
    <property type="entry name" value="TCP1_alpha"/>
    <property type="match status" value="1"/>
</dbReference>
<dbReference type="InterPro" id="IPR002194">
    <property type="entry name" value="Chaperonin_TCP-1_CS"/>
</dbReference>
<evidence type="ECO:0000256" key="9">
    <source>
        <dbReference type="RuleBase" id="RU004187"/>
    </source>
</evidence>
<dbReference type="PROSITE" id="PS00751">
    <property type="entry name" value="TCP1_2"/>
    <property type="match status" value="1"/>
</dbReference>
<dbReference type="PANTHER" id="PTHR11353">
    <property type="entry name" value="CHAPERONIN"/>
    <property type="match status" value="1"/>
</dbReference>
<evidence type="ECO:0000256" key="6">
    <source>
        <dbReference type="ARBA" id="ARBA00022840"/>
    </source>
</evidence>